<evidence type="ECO:0000313" key="2">
    <source>
        <dbReference type="Proteomes" id="UP000027390"/>
    </source>
</evidence>
<reference evidence="1 2" key="1">
    <citation type="submission" date="2014-03" db="EMBL/GenBank/DDBJ databases">
        <authorList>
            <person name="Churilla B.M."/>
            <person name="Abrahim M.R."/>
            <person name="Burke K.A."/>
            <person name="Yu V.J."/>
            <person name="Adkins N.L."/>
            <person name="Cohen K.L."/>
            <person name="Colicchio M.A."/>
            <person name="Fasoranti T.O."/>
            <person name="Genkil J.S."/>
            <person name="Kramer Z.J."/>
            <person name="Prout A.K."/>
            <person name="Schafer C.E."/>
            <person name="Schwarz A.G."/>
            <person name="Tish M."/>
            <person name="Vispute N."/>
            <person name="Wilkes K.E."/>
            <person name="Williams C.R."/>
            <person name="Xiao X."/>
            <person name="Yoder B.A."/>
            <person name="Lapin J.S."/>
            <person name="Ott C.T."/>
            <person name="Walburn T.D."/>
            <person name="Bradley K.W."/>
            <person name="Clarke D.Q."/>
            <person name="Lewis M.F."/>
            <person name="Barker L.P."/>
            <person name="Bailey C."/>
            <person name="Asai D.J."/>
            <person name="Bowman C.A."/>
            <person name="Russell D.A."/>
            <person name="Pope W.H."/>
            <person name="Jacobs-Sera D."/>
            <person name="Hendrix R.W."/>
            <person name="Hatfull G.F."/>
        </authorList>
    </citation>
    <scope>NUCLEOTIDE SEQUENCE [LARGE SCALE GENOMIC DNA]</scope>
</reference>
<organism evidence="1 2">
    <name type="scientific">Mycobacterium phage Willis</name>
    <dbReference type="NCBI Taxonomy" id="1486404"/>
    <lineage>
        <taxon>Viruses</taxon>
        <taxon>Duplodnaviria</taxon>
        <taxon>Heunggongvirae</taxon>
        <taxon>Uroviricota</taxon>
        <taxon>Caudoviricetes</taxon>
        <taxon>Ceeclamvirinae</taxon>
        <taxon>Bixzunavirus</taxon>
        <taxon>Bixzunavirus Bxz1</taxon>
    </lineage>
</organism>
<dbReference type="Proteomes" id="UP000027390">
    <property type="component" value="Segment"/>
</dbReference>
<sequence length="73" mass="8958">MWIDDFQGEKVNIEDADEVSNEKLVEMEREYFSHLIDPHTARYWGKDYVDRVGQDYDTIVEEIGYRRRDREWV</sequence>
<name>A0A068CD17_9CAUD</name>
<dbReference type="EMBL" id="KJ595575">
    <property type="protein sequence ID" value="AID18180.1"/>
    <property type="molecule type" value="Genomic_DNA"/>
</dbReference>
<accession>A0A068CD17</accession>
<gene>
    <name evidence="1" type="primary">104</name>
    <name evidence="1" type="ORF">PBI_WILLIS_104</name>
</gene>
<protein>
    <submittedName>
        <fullName evidence="1">Uncharacterized protein</fullName>
    </submittedName>
</protein>
<evidence type="ECO:0000313" key="1">
    <source>
        <dbReference type="EMBL" id="AID18180.1"/>
    </source>
</evidence>
<proteinExistence type="predicted"/>